<gene>
    <name evidence="2" type="ORF">CVT26_012146</name>
</gene>
<dbReference type="OrthoDB" id="3246206at2759"/>
<feature type="compositionally biased region" description="Low complexity" evidence="1">
    <location>
        <begin position="273"/>
        <end position="286"/>
    </location>
</feature>
<accession>A0A409W5Q4</accession>
<feature type="compositionally biased region" description="Pro residues" evidence="1">
    <location>
        <begin position="222"/>
        <end position="240"/>
    </location>
</feature>
<feature type="region of interest" description="Disordered" evidence="1">
    <location>
        <begin position="188"/>
        <end position="293"/>
    </location>
</feature>
<dbReference type="InParanoid" id="A0A409W5Q4"/>
<dbReference type="FunCoup" id="A0A409W5Q4">
    <property type="interactions" value="154"/>
</dbReference>
<evidence type="ECO:0000313" key="2">
    <source>
        <dbReference type="EMBL" id="PPQ73831.1"/>
    </source>
</evidence>
<feature type="region of interest" description="Disordered" evidence="1">
    <location>
        <begin position="582"/>
        <end position="680"/>
    </location>
</feature>
<evidence type="ECO:0000256" key="1">
    <source>
        <dbReference type="SAM" id="MobiDB-lite"/>
    </source>
</evidence>
<dbReference type="EMBL" id="NHYE01005381">
    <property type="protein sequence ID" value="PPQ73831.1"/>
    <property type="molecule type" value="Genomic_DNA"/>
</dbReference>
<comment type="caution">
    <text evidence="2">The sequence shown here is derived from an EMBL/GenBank/DDBJ whole genome shotgun (WGS) entry which is preliminary data.</text>
</comment>
<organism evidence="2 3">
    <name type="scientific">Gymnopilus dilepis</name>
    <dbReference type="NCBI Taxonomy" id="231916"/>
    <lineage>
        <taxon>Eukaryota</taxon>
        <taxon>Fungi</taxon>
        <taxon>Dikarya</taxon>
        <taxon>Basidiomycota</taxon>
        <taxon>Agaricomycotina</taxon>
        <taxon>Agaricomycetes</taxon>
        <taxon>Agaricomycetidae</taxon>
        <taxon>Agaricales</taxon>
        <taxon>Agaricineae</taxon>
        <taxon>Hymenogastraceae</taxon>
        <taxon>Gymnopilus</taxon>
    </lineage>
</organism>
<evidence type="ECO:0000313" key="3">
    <source>
        <dbReference type="Proteomes" id="UP000284706"/>
    </source>
</evidence>
<feature type="compositionally biased region" description="Polar residues" evidence="1">
    <location>
        <begin position="241"/>
        <end position="257"/>
    </location>
</feature>
<proteinExistence type="predicted"/>
<feature type="region of interest" description="Disordered" evidence="1">
    <location>
        <begin position="506"/>
        <end position="544"/>
    </location>
</feature>
<feature type="region of interest" description="Disordered" evidence="1">
    <location>
        <begin position="56"/>
        <end position="112"/>
    </location>
</feature>
<reference evidence="2 3" key="1">
    <citation type="journal article" date="2018" name="Evol. Lett.">
        <title>Horizontal gene cluster transfer increased hallucinogenic mushroom diversity.</title>
        <authorList>
            <person name="Reynolds H.T."/>
            <person name="Vijayakumar V."/>
            <person name="Gluck-Thaler E."/>
            <person name="Korotkin H.B."/>
            <person name="Matheny P.B."/>
            <person name="Slot J.C."/>
        </authorList>
    </citation>
    <scope>NUCLEOTIDE SEQUENCE [LARGE SCALE GENOMIC DNA]</scope>
    <source>
        <strain evidence="2 3">SRW20</strain>
    </source>
</reference>
<dbReference type="Proteomes" id="UP000284706">
    <property type="component" value="Unassembled WGS sequence"/>
</dbReference>
<dbReference type="AlphaFoldDB" id="A0A409W5Q4"/>
<keyword evidence="3" id="KW-1185">Reference proteome</keyword>
<feature type="compositionally biased region" description="Low complexity" evidence="1">
    <location>
        <begin position="204"/>
        <end position="221"/>
    </location>
</feature>
<name>A0A409W5Q4_9AGAR</name>
<sequence length="680" mass="71994">MPAPAVYVLAVVGTVGAVLAFKEFVYPHIAPAIDKWYIEYQTARRRRQRQDAAIAVAHESEDDVHMSQTTKEVRKARKPASGPRNSSDTETSSSDDEGSSSGVHGNRFMRGGLLLRRPPEQRGYERLHDNSASSRQSGIELDDLVAREVREWRQDSNAASFPNQTLRQRNTTNAGIARQAMDESVHTIPYTPMSPSRTHVVFDSSSSPVSTPTSSGSRASSPPLPPLPTEAPLTQGPPHPLSSSMTSDDVGQSSSRVHPQVGSRPASSLAHGPQALPPLAATLPSPRLGSPFQQSIEQSPLFSKFPPSIHGNPPPILPVPTSNDINYPTPFTSLAPTAVDAGSTPASPVNPSPSDGINLTSSSIYNQSIPSLSQSYPQELEYEHGLELLSPPSSRSMSPFSMAGLSPNLSVGAGSANGHGLRILSPSSAASSAFSSAISSPALPSGRSPLAMELGNDSFDAVSPVAQPNVLGTAHSPLTVPASISASNSGRSTTYLSFDDESALETGSPIQYPRLPLQPRSHPSLPASPSRATPRGPAFDMRNSGSLLFMNDSLASSSQTQTPTHGTILTPHASLVSANFRSPLVPRDQPPAPSPHRSPQTDTLSDLDFLSESSTSEFEYAMSEPSDLGNESAGEGRPRSDSGFSETGSDDWNMPAVPTGAPDARREDNMSTVRGRRTFG</sequence>
<protein>
    <submittedName>
        <fullName evidence="2">Uncharacterized protein</fullName>
    </submittedName>
</protein>